<sequence length="162" mass="17632">MVAVLLTLCTTTLICLTFAYSTHPPPPPLPRCLLSPRVALSLSSESDEVHTNRILARLGPQFNLGQDLVGERVGHDKGWVAHGTTQVHQSTLCQQDDMVARLEEVAVHLWLDVYFLHTVFIQPLNINLNVKVANVADDGVISHGTEVLASDDITATSGSDKD</sequence>
<feature type="signal peptide" evidence="1">
    <location>
        <begin position="1"/>
        <end position="21"/>
    </location>
</feature>
<gene>
    <name evidence="2" type="ORF">E2C01_021564</name>
</gene>
<proteinExistence type="predicted"/>
<organism evidence="2 3">
    <name type="scientific">Portunus trituberculatus</name>
    <name type="common">Swimming crab</name>
    <name type="synonym">Neptunus trituberculatus</name>
    <dbReference type="NCBI Taxonomy" id="210409"/>
    <lineage>
        <taxon>Eukaryota</taxon>
        <taxon>Metazoa</taxon>
        <taxon>Ecdysozoa</taxon>
        <taxon>Arthropoda</taxon>
        <taxon>Crustacea</taxon>
        <taxon>Multicrustacea</taxon>
        <taxon>Malacostraca</taxon>
        <taxon>Eumalacostraca</taxon>
        <taxon>Eucarida</taxon>
        <taxon>Decapoda</taxon>
        <taxon>Pleocyemata</taxon>
        <taxon>Brachyura</taxon>
        <taxon>Eubrachyura</taxon>
        <taxon>Portunoidea</taxon>
        <taxon>Portunidae</taxon>
        <taxon>Portuninae</taxon>
        <taxon>Portunus</taxon>
    </lineage>
</organism>
<protein>
    <submittedName>
        <fullName evidence="2">Uncharacterized protein</fullName>
    </submittedName>
</protein>
<evidence type="ECO:0000256" key="1">
    <source>
        <dbReference type="SAM" id="SignalP"/>
    </source>
</evidence>
<dbReference type="AlphaFoldDB" id="A0A5B7E2X9"/>
<dbReference type="EMBL" id="VSRR010001900">
    <property type="protein sequence ID" value="MPC28361.1"/>
    <property type="molecule type" value="Genomic_DNA"/>
</dbReference>
<reference evidence="2 3" key="1">
    <citation type="submission" date="2019-05" db="EMBL/GenBank/DDBJ databases">
        <title>Another draft genome of Portunus trituberculatus and its Hox gene families provides insights of decapod evolution.</title>
        <authorList>
            <person name="Jeong J.-H."/>
            <person name="Song I."/>
            <person name="Kim S."/>
            <person name="Choi T."/>
            <person name="Kim D."/>
            <person name="Ryu S."/>
            <person name="Kim W."/>
        </authorList>
    </citation>
    <scope>NUCLEOTIDE SEQUENCE [LARGE SCALE GENOMIC DNA]</scope>
    <source>
        <tissue evidence="2">Muscle</tissue>
    </source>
</reference>
<comment type="caution">
    <text evidence="2">The sequence shown here is derived from an EMBL/GenBank/DDBJ whole genome shotgun (WGS) entry which is preliminary data.</text>
</comment>
<name>A0A5B7E2X9_PORTR</name>
<accession>A0A5B7E2X9</accession>
<evidence type="ECO:0000313" key="3">
    <source>
        <dbReference type="Proteomes" id="UP000324222"/>
    </source>
</evidence>
<dbReference type="Proteomes" id="UP000324222">
    <property type="component" value="Unassembled WGS sequence"/>
</dbReference>
<keyword evidence="1" id="KW-0732">Signal</keyword>
<keyword evidence="3" id="KW-1185">Reference proteome</keyword>
<evidence type="ECO:0000313" key="2">
    <source>
        <dbReference type="EMBL" id="MPC28361.1"/>
    </source>
</evidence>
<dbReference type="AntiFam" id="ANF00237">
    <property type="entry name" value="Shadow ORF (opposite ahcY)"/>
</dbReference>
<feature type="chain" id="PRO_5023066513" evidence="1">
    <location>
        <begin position="22"/>
        <end position="162"/>
    </location>
</feature>